<keyword evidence="2" id="KW-1185">Reference proteome</keyword>
<evidence type="ECO:0008006" key="3">
    <source>
        <dbReference type="Google" id="ProtNLM"/>
    </source>
</evidence>
<reference evidence="1 2" key="1">
    <citation type="journal article" date="2012" name="Eukaryot. Cell">
        <title>Draft genome sequence of Wickerhamomyces ciferrii NRRL Y-1031 F-60-10.</title>
        <authorList>
            <person name="Schneider J."/>
            <person name="Andrea H."/>
            <person name="Blom J."/>
            <person name="Jaenicke S."/>
            <person name="Ruckert C."/>
            <person name="Schorsch C."/>
            <person name="Szczepanowski R."/>
            <person name="Farwick M."/>
            <person name="Goesmann A."/>
            <person name="Puhler A."/>
            <person name="Schaffer S."/>
            <person name="Tauch A."/>
            <person name="Kohler T."/>
            <person name="Brinkrolf K."/>
        </authorList>
    </citation>
    <scope>NUCLEOTIDE SEQUENCE [LARGE SCALE GENOMIC DNA]</scope>
    <source>
        <strain evidence="2">ATCC 14091 / BCRC 22168 / CBS 111 / JCM 3599 / NBRC 0793 / NRRL Y-1031 F-60-10</strain>
    </source>
</reference>
<organism evidence="1 2">
    <name type="scientific">Wickerhamomyces ciferrii (strain ATCC 14091 / BCRC 22168 / CBS 111 / JCM 3599 / NBRC 0793 / NRRL Y-1031 F-60-10)</name>
    <name type="common">Yeast</name>
    <name type="synonym">Pichia ciferrii</name>
    <dbReference type="NCBI Taxonomy" id="1206466"/>
    <lineage>
        <taxon>Eukaryota</taxon>
        <taxon>Fungi</taxon>
        <taxon>Dikarya</taxon>
        <taxon>Ascomycota</taxon>
        <taxon>Saccharomycotina</taxon>
        <taxon>Saccharomycetes</taxon>
        <taxon>Phaffomycetales</taxon>
        <taxon>Wickerhamomycetaceae</taxon>
        <taxon>Wickerhamomyces</taxon>
    </lineage>
</organism>
<proteinExistence type="predicted"/>
<accession>K0KIQ8</accession>
<protein>
    <recommendedName>
        <fullName evidence="3">Protein kinase domain-containing protein</fullName>
    </recommendedName>
</protein>
<dbReference type="AlphaFoldDB" id="K0KIQ8"/>
<dbReference type="STRING" id="1206466.K0KIQ8"/>
<dbReference type="Proteomes" id="UP000009328">
    <property type="component" value="Unassembled WGS sequence"/>
</dbReference>
<dbReference type="InterPro" id="IPR011009">
    <property type="entry name" value="Kinase-like_dom_sf"/>
</dbReference>
<dbReference type="Gene3D" id="1.10.510.10">
    <property type="entry name" value="Transferase(Phosphotransferase) domain 1"/>
    <property type="match status" value="1"/>
</dbReference>
<name>K0KIQ8_WICCF</name>
<sequence>MFCKPKEDLNSRIIERLDLKKHTRPNYFNSLWKIFSATPIVNDRVTNNASKTSAGYEESNETTSDNGSVFCDAFKTIRFHSIEEIKDKDLARNMYELELFFEYSLNKMDERHAADALRRLLDTFTILQFKNSRSHFGNSRQDFDILRYEALKDFIVKPILYFIGHLLLVHGKNAISSEPTYMIEKTRPSLIWDSLDASGEPYPKTLRDEEMFHSHVPDCLITLFQANASNSPVLGIHLEESELSEVLKSGKTDNFSKLSKVLRRIVPFQVFNKLNSYIISDVNSSIYFEYPLDDGEWWSDNEEEVYITGAPVRFKLFNNTGKDLVESFSLQLLLLLKIYDKIKRKLPSNLWLESLNGNVLEMGTYRSLDEGWKEDSFKPFIISQFRHGFKKNVAVDKMDQIPEEETRCSLGYAANDTGNSIKRLKVGKKLSNGTLTYEDEVAPLYLTKMFTISSSLKVSNYQLLSAYSNSISAKLLVKGSEIFKSNTNISNKVFFKMFDLANLKYLHKYINTFGMPYFEEEFKKFTESELNTLVSLDRCNFKDFKRILENLKKSFIREVTTLRRINQWNSTHEINERINSPKLLQYGWTYLELLSEGQVKYSYWGPFICTESLQFISDNEFKDNSRRTKNLNKQIKILSKAGIKHNDTKRDNVCFDNFDQAYLVDFGQSIVDDDRYLENYDLQHIGPDEKCP</sequence>
<dbReference type="HOGENOM" id="CLU_011974_0_0_1"/>
<comment type="caution">
    <text evidence="1">The sequence shown here is derived from an EMBL/GenBank/DDBJ whole genome shotgun (WGS) entry which is preliminary data.</text>
</comment>
<dbReference type="eggNOG" id="ENOG502S1IW">
    <property type="taxonomic scope" value="Eukaryota"/>
</dbReference>
<dbReference type="EMBL" id="CAIF01000011">
    <property type="protein sequence ID" value="CCH41048.1"/>
    <property type="molecule type" value="Genomic_DNA"/>
</dbReference>
<dbReference type="SUPFAM" id="SSF56112">
    <property type="entry name" value="Protein kinase-like (PK-like)"/>
    <property type="match status" value="1"/>
</dbReference>
<evidence type="ECO:0000313" key="2">
    <source>
        <dbReference type="Proteomes" id="UP000009328"/>
    </source>
</evidence>
<evidence type="ECO:0000313" key="1">
    <source>
        <dbReference type="EMBL" id="CCH41048.1"/>
    </source>
</evidence>
<gene>
    <name evidence="1" type="ORF">BN7_585</name>
</gene>
<dbReference type="InParanoid" id="K0KIQ8"/>